<dbReference type="KEGG" id="gai:IMCC3135_08930"/>
<dbReference type="NCBIfam" id="TIGR02435">
    <property type="entry name" value="CobG"/>
    <property type="match status" value="1"/>
</dbReference>
<organism evidence="8 9">
    <name type="scientific">Granulosicoccus antarcticus IMCC3135</name>
    <dbReference type="NCBI Taxonomy" id="1192854"/>
    <lineage>
        <taxon>Bacteria</taxon>
        <taxon>Pseudomonadati</taxon>
        <taxon>Pseudomonadota</taxon>
        <taxon>Gammaproteobacteria</taxon>
        <taxon>Chromatiales</taxon>
        <taxon>Granulosicoccaceae</taxon>
        <taxon>Granulosicoccus</taxon>
    </lineage>
</organism>
<keyword evidence="4" id="KW-0560">Oxidoreductase</keyword>
<keyword evidence="6" id="KW-0411">Iron-sulfur</keyword>
<dbReference type="InterPro" id="IPR045854">
    <property type="entry name" value="NO2/SO3_Rdtase_4Fe4S_sf"/>
</dbReference>
<dbReference type="PANTHER" id="PTHR32439">
    <property type="entry name" value="FERREDOXIN--NITRITE REDUCTASE, CHLOROPLASTIC"/>
    <property type="match status" value="1"/>
</dbReference>
<dbReference type="InterPro" id="IPR036136">
    <property type="entry name" value="Nit/Sulf_reduc_fer-like_dom_sf"/>
</dbReference>
<evidence type="ECO:0000256" key="5">
    <source>
        <dbReference type="ARBA" id="ARBA00023004"/>
    </source>
</evidence>
<keyword evidence="1" id="KW-0004">4Fe-4S</keyword>
<evidence type="ECO:0000256" key="2">
    <source>
        <dbReference type="ARBA" id="ARBA00022617"/>
    </source>
</evidence>
<feature type="domain" description="Nitrite/Sulfite reductase ferredoxin-like" evidence="7">
    <location>
        <begin position="21"/>
        <end position="84"/>
    </location>
</feature>
<dbReference type="PANTHER" id="PTHR32439:SF9">
    <property type="entry name" value="BLR3264 PROTEIN"/>
    <property type="match status" value="1"/>
</dbReference>
<keyword evidence="3" id="KW-0479">Metal-binding</keyword>
<dbReference type="RefSeq" id="WP_088917261.1">
    <property type="nucleotide sequence ID" value="NZ_CP018632.1"/>
</dbReference>
<dbReference type="GO" id="GO:0051539">
    <property type="term" value="F:4 iron, 4 sulfur cluster binding"/>
    <property type="evidence" value="ECO:0007669"/>
    <property type="project" value="UniProtKB-KW"/>
</dbReference>
<dbReference type="InterPro" id="IPR051329">
    <property type="entry name" value="NIR_SIR_4Fe-4S"/>
</dbReference>
<gene>
    <name evidence="8" type="ORF">IMCC3135_08930</name>
</gene>
<dbReference type="Proteomes" id="UP000250079">
    <property type="component" value="Chromosome"/>
</dbReference>
<keyword evidence="2" id="KW-0349">Heme</keyword>
<keyword evidence="5" id="KW-0408">Iron</keyword>
<dbReference type="GO" id="GO:0016491">
    <property type="term" value="F:oxidoreductase activity"/>
    <property type="evidence" value="ECO:0007669"/>
    <property type="project" value="UniProtKB-KW"/>
</dbReference>
<dbReference type="InterPro" id="IPR012798">
    <property type="entry name" value="Cbl_synth_CobG-like"/>
</dbReference>
<evidence type="ECO:0000256" key="4">
    <source>
        <dbReference type="ARBA" id="ARBA00023002"/>
    </source>
</evidence>
<protein>
    <recommendedName>
        <fullName evidence="7">Nitrite/Sulfite reductase ferredoxin-like domain-containing protein</fullName>
    </recommendedName>
</protein>
<dbReference type="Gene3D" id="3.90.480.10">
    <property type="entry name" value="Sulfite Reductase Hemoprotein,Domain 2"/>
    <property type="match status" value="1"/>
</dbReference>
<dbReference type="SUPFAM" id="SSF56014">
    <property type="entry name" value="Nitrite and sulphite reductase 4Fe-4S domain-like"/>
    <property type="match status" value="1"/>
</dbReference>
<evidence type="ECO:0000256" key="1">
    <source>
        <dbReference type="ARBA" id="ARBA00022485"/>
    </source>
</evidence>
<evidence type="ECO:0000259" key="7">
    <source>
        <dbReference type="Pfam" id="PF03460"/>
    </source>
</evidence>
<evidence type="ECO:0000256" key="3">
    <source>
        <dbReference type="ARBA" id="ARBA00022723"/>
    </source>
</evidence>
<evidence type="ECO:0000313" key="9">
    <source>
        <dbReference type="Proteomes" id="UP000250079"/>
    </source>
</evidence>
<dbReference type="InterPro" id="IPR005117">
    <property type="entry name" value="NiRdtase/SiRdtase_haem-b_fer"/>
</dbReference>
<dbReference type="AlphaFoldDB" id="A0A2Z2NL64"/>
<reference evidence="8 9" key="1">
    <citation type="submission" date="2016-12" db="EMBL/GenBank/DDBJ databases">
        <authorList>
            <person name="Song W.-J."/>
            <person name="Kurnit D.M."/>
        </authorList>
    </citation>
    <scope>NUCLEOTIDE SEQUENCE [LARGE SCALE GENOMIC DNA]</scope>
    <source>
        <strain evidence="8 9">IMCC3135</strain>
    </source>
</reference>
<dbReference type="Pfam" id="PF03460">
    <property type="entry name" value="NIR_SIR_ferr"/>
    <property type="match status" value="1"/>
</dbReference>
<evidence type="ECO:0000313" key="8">
    <source>
        <dbReference type="EMBL" id="ASJ71883.1"/>
    </source>
</evidence>
<dbReference type="Gene3D" id="3.30.413.10">
    <property type="entry name" value="Sulfite Reductase Hemoprotein, domain 1"/>
    <property type="match status" value="2"/>
</dbReference>
<evidence type="ECO:0000256" key="6">
    <source>
        <dbReference type="ARBA" id="ARBA00023014"/>
    </source>
</evidence>
<dbReference type="OrthoDB" id="7459360at2"/>
<sequence length="394" mass="41296">MDASNKPLIHGACPGALQPMAAADGLIVRIRPPYARLSQPQAIALGELAQEYGIGQISLTSRANLQMRGIRASEHAALIKSLMKLDLVDVSIDSERRRNLVFTPFWIDGDVSHQVGARLIQALDKPGAPTLPAKFGFAVDCGATPVLTGTSADIRIQHSADGELMCLADGMGSGARVSIATAADTAMRLAHWFLDHEGAPQGRGRMASFLASGATLPAEFHEVLAAPGLACRPEPGKHAQGWLVAPEFGLLKSEDLYTLAPLGNLRLTPWRMILIEGVGDGAAAGVGLRAGDPRLNVFACTGAPGCAQAHSSTLGIARSLAAQLAHGERLHVAGCIKGCAHPSSAAITLVATAPDEYKLIRNGKACDQPVRVGLRAEQITSTPEYLLDFPENGA</sequence>
<keyword evidence="9" id="KW-1185">Reference proteome</keyword>
<proteinExistence type="predicted"/>
<name>A0A2Z2NL64_9GAMM</name>
<accession>A0A2Z2NL64</accession>
<dbReference type="GO" id="GO:0046872">
    <property type="term" value="F:metal ion binding"/>
    <property type="evidence" value="ECO:0007669"/>
    <property type="project" value="UniProtKB-KW"/>
</dbReference>
<dbReference type="SUPFAM" id="SSF55124">
    <property type="entry name" value="Nitrite/Sulfite reductase N-terminal domain-like"/>
    <property type="match status" value="2"/>
</dbReference>
<dbReference type="EMBL" id="CP018632">
    <property type="protein sequence ID" value="ASJ71883.1"/>
    <property type="molecule type" value="Genomic_DNA"/>
</dbReference>